<sequence length="92" mass="10108">MPMLLMLGFLTMVFGLLPQATEITKEVTCPEGVPVPWCASNPCHNSEIPNSDICRPFLCGGCFALCFNNTAKKYVSCGPYSPPLWLLEKVQP</sequence>
<gene>
    <name evidence="2" type="ORF">OCTVUL_1B023584</name>
</gene>
<evidence type="ECO:0000313" key="3">
    <source>
        <dbReference type="Proteomes" id="UP001162480"/>
    </source>
</evidence>
<feature type="signal peptide" evidence="1">
    <location>
        <begin position="1"/>
        <end position="15"/>
    </location>
</feature>
<keyword evidence="3" id="KW-1185">Reference proteome</keyword>
<protein>
    <submittedName>
        <fullName evidence="2">Uncharacterized protein</fullName>
    </submittedName>
</protein>
<organism evidence="2 3">
    <name type="scientific">Octopus vulgaris</name>
    <name type="common">Common octopus</name>
    <dbReference type="NCBI Taxonomy" id="6645"/>
    <lineage>
        <taxon>Eukaryota</taxon>
        <taxon>Metazoa</taxon>
        <taxon>Spiralia</taxon>
        <taxon>Lophotrochozoa</taxon>
        <taxon>Mollusca</taxon>
        <taxon>Cephalopoda</taxon>
        <taxon>Coleoidea</taxon>
        <taxon>Octopodiformes</taxon>
        <taxon>Octopoda</taxon>
        <taxon>Incirrata</taxon>
        <taxon>Octopodidae</taxon>
        <taxon>Octopus</taxon>
    </lineage>
</organism>
<keyword evidence="1" id="KW-0732">Signal</keyword>
<reference evidence="2" key="1">
    <citation type="submission" date="2023-08" db="EMBL/GenBank/DDBJ databases">
        <authorList>
            <person name="Alioto T."/>
            <person name="Alioto T."/>
            <person name="Gomez Garrido J."/>
        </authorList>
    </citation>
    <scope>NUCLEOTIDE SEQUENCE</scope>
</reference>
<accession>A0AA36B3Y8</accession>
<name>A0AA36B3Y8_OCTVU</name>
<dbReference type="AlphaFoldDB" id="A0AA36B3Y8"/>
<proteinExistence type="predicted"/>
<evidence type="ECO:0000313" key="2">
    <source>
        <dbReference type="EMBL" id="CAI9726914.1"/>
    </source>
</evidence>
<dbReference type="EMBL" id="OX597821">
    <property type="protein sequence ID" value="CAI9726914.1"/>
    <property type="molecule type" value="Genomic_DNA"/>
</dbReference>
<dbReference type="Proteomes" id="UP001162480">
    <property type="component" value="Chromosome 8"/>
</dbReference>
<evidence type="ECO:0000256" key="1">
    <source>
        <dbReference type="SAM" id="SignalP"/>
    </source>
</evidence>
<feature type="chain" id="PRO_5041228321" evidence="1">
    <location>
        <begin position="16"/>
        <end position="92"/>
    </location>
</feature>